<organism evidence="1 2">
    <name type="scientific">Necator americanus</name>
    <name type="common">Human hookworm</name>
    <dbReference type="NCBI Taxonomy" id="51031"/>
    <lineage>
        <taxon>Eukaryota</taxon>
        <taxon>Metazoa</taxon>
        <taxon>Ecdysozoa</taxon>
        <taxon>Nematoda</taxon>
        <taxon>Chromadorea</taxon>
        <taxon>Rhabditida</taxon>
        <taxon>Rhabditina</taxon>
        <taxon>Rhabditomorpha</taxon>
        <taxon>Strongyloidea</taxon>
        <taxon>Ancylostomatidae</taxon>
        <taxon>Bunostominae</taxon>
        <taxon>Necator</taxon>
    </lineage>
</organism>
<comment type="caution">
    <text evidence="1">The sequence shown here is derived from an EMBL/GenBank/DDBJ whole genome shotgun (WGS) entry which is preliminary data.</text>
</comment>
<evidence type="ECO:0000313" key="1">
    <source>
        <dbReference type="EMBL" id="KAK6728984.1"/>
    </source>
</evidence>
<reference evidence="1 2" key="1">
    <citation type="submission" date="2023-08" db="EMBL/GenBank/DDBJ databases">
        <title>A Necator americanus chromosomal reference genome.</title>
        <authorList>
            <person name="Ilik V."/>
            <person name="Petrzelkova K.J."/>
            <person name="Pardy F."/>
            <person name="Fuh T."/>
            <person name="Niatou-Singa F.S."/>
            <person name="Gouil Q."/>
            <person name="Baker L."/>
            <person name="Ritchie M.E."/>
            <person name="Jex A.R."/>
            <person name="Gazzola D."/>
            <person name="Li H."/>
            <person name="Toshio Fujiwara R."/>
            <person name="Zhan B."/>
            <person name="Aroian R.V."/>
            <person name="Pafco B."/>
            <person name="Schwarz E.M."/>
        </authorList>
    </citation>
    <scope>NUCLEOTIDE SEQUENCE [LARGE SCALE GENOMIC DNA]</scope>
    <source>
        <strain evidence="1 2">Aroian</strain>
        <tissue evidence="1">Whole animal</tissue>
    </source>
</reference>
<dbReference type="Proteomes" id="UP001303046">
    <property type="component" value="Unassembled WGS sequence"/>
</dbReference>
<accession>A0ABR1BV11</accession>
<gene>
    <name evidence="1" type="primary">Necator_chrI.g2315</name>
    <name evidence="1" type="ORF">RB195_006188</name>
</gene>
<protein>
    <recommendedName>
        <fullName evidence="3">Endonuclease/exonuclease/phosphatase domain-containing protein</fullName>
    </recommendedName>
</protein>
<keyword evidence="2" id="KW-1185">Reference proteome</keyword>
<dbReference type="EMBL" id="JAVFWL010000001">
    <property type="protein sequence ID" value="KAK6728984.1"/>
    <property type="molecule type" value="Genomic_DNA"/>
</dbReference>
<evidence type="ECO:0000313" key="2">
    <source>
        <dbReference type="Proteomes" id="UP001303046"/>
    </source>
</evidence>
<sequence length="184" mass="20596">MTICTYNARTLASDAAIEDLMMQVRKFKHDVIGLTEMRRRHPLNAVYDTGEELFLGTCDSRGVRGVGFWKDTVMDIIEEEYDRLAENLQNCMRNADTTACNALQTDDKGRPQRERTEVLPKDAEAGKPFAKPVEASSIAGRSHIHLPPHLGEDGHAILEVLPCEVRHAIMPLGTRKAPGMDRIK</sequence>
<proteinExistence type="predicted"/>
<name>A0ABR1BV11_NECAM</name>
<evidence type="ECO:0008006" key="3">
    <source>
        <dbReference type="Google" id="ProtNLM"/>
    </source>
</evidence>